<dbReference type="EMBL" id="PVXQ01000035">
    <property type="protein sequence ID" value="PRR81131.1"/>
    <property type="molecule type" value="Genomic_DNA"/>
</dbReference>
<dbReference type="AlphaFoldDB" id="A0A2T0BB62"/>
<protein>
    <submittedName>
        <fullName evidence="2">RNA polymerase-binding transcription factor CarD</fullName>
    </submittedName>
</protein>
<dbReference type="Pfam" id="PF02559">
    <property type="entry name" value="CarD_TRCF_RID"/>
    <property type="match status" value="1"/>
</dbReference>
<proteinExistence type="predicted"/>
<dbReference type="InterPro" id="IPR003711">
    <property type="entry name" value="CarD-like/TRCF_RID"/>
</dbReference>
<sequence>MLNIGDQIVYPNQGVGVIHVIEEKEFKGEMQQYYNIHLLNNSLKLMIPFNRLADSNIRLLSNDLDLDTVLHDTKDCILNYEEVTITNCKERIANNTIKVKTGTLKDSVEVYFNLSQVKKQHPLNTSENQMLNTTKKVLIEEISLVKNITRLEATDLLENTLPI</sequence>
<dbReference type="InterPro" id="IPR048792">
    <property type="entry name" value="CarD_C"/>
</dbReference>
<dbReference type="PANTHER" id="PTHR38447">
    <property type="entry name" value="TRANSCRIPTION FACTOR YDEB-RELATED"/>
    <property type="match status" value="1"/>
</dbReference>
<organism evidence="2 3">
    <name type="scientific">Clostridium vincentii</name>
    <dbReference type="NCBI Taxonomy" id="52704"/>
    <lineage>
        <taxon>Bacteria</taxon>
        <taxon>Bacillati</taxon>
        <taxon>Bacillota</taxon>
        <taxon>Clostridia</taxon>
        <taxon>Eubacteriales</taxon>
        <taxon>Clostridiaceae</taxon>
        <taxon>Clostridium</taxon>
    </lineage>
</organism>
<feature type="domain" description="CarD-like/TRCF RNAP-interacting" evidence="1">
    <location>
        <begin position="1"/>
        <end position="115"/>
    </location>
</feature>
<dbReference type="SMART" id="SM01058">
    <property type="entry name" value="CarD_TRCF"/>
    <property type="match status" value="1"/>
</dbReference>
<dbReference type="GO" id="GO:0009303">
    <property type="term" value="P:rRNA transcription"/>
    <property type="evidence" value="ECO:0007669"/>
    <property type="project" value="TreeGrafter"/>
</dbReference>
<dbReference type="Gene3D" id="2.40.10.170">
    <property type="match status" value="1"/>
</dbReference>
<dbReference type="InterPro" id="IPR042215">
    <property type="entry name" value="CarD-like_C"/>
</dbReference>
<dbReference type="SUPFAM" id="SSF141259">
    <property type="entry name" value="CarD-like"/>
    <property type="match status" value="1"/>
</dbReference>
<dbReference type="OrthoDB" id="9786074at2"/>
<dbReference type="PANTHER" id="PTHR38447:SF1">
    <property type="entry name" value="RNA POLYMERASE-BINDING TRANSCRIPTION FACTOR CARD"/>
    <property type="match status" value="1"/>
</dbReference>
<name>A0A2T0BB62_9CLOT</name>
<comment type="caution">
    <text evidence="2">The sequence shown here is derived from an EMBL/GenBank/DDBJ whole genome shotgun (WGS) entry which is preliminary data.</text>
</comment>
<dbReference type="Gene3D" id="1.20.58.1290">
    <property type="entry name" value="CarD-like, C-terminal domain"/>
    <property type="match status" value="1"/>
</dbReference>
<evidence type="ECO:0000259" key="1">
    <source>
        <dbReference type="SMART" id="SM01058"/>
    </source>
</evidence>
<evidence type="ECO:0000313" key="3">
    <source>
        <dbReference type="Proteomes" id="UP000239471"/>
    </source>
</evidence>
<keyword evidence="3" id="KW-1185">Reference proteome</keyword>
<reference evidence="2 3" key="1">
    <citation type="submission" date="2018-03" db="EMBL/GenBank/DDBJ databases">
        <title>Genome sequence of Clostridium vincentii DSM 10228.</title>
        <authorList>
            <person name="Poehlein A."/>
            <person name="Daniel R."/>
        </authorList>
    </citation>
    <scope>NUCLEOTIDE SEQUENCE [LARGE SCALE GENOMIC DNA]</scope>
    <source>
        <strain evidence="2 3">DSM 10228</strain>
    </source>
</reference>
<dbReference type="Proteomes" id="UP000239471">
    <property type="component" value="Unassembled WGS sequence"/>
</dbReference>
<evidence type="ECO:0000313" key="2">
    <source>
        <dbReference type="EMBL" id="PRR81131.1"/>
    </source>
</evidence>
<dbReference type="RefSeq" id="WP_106060643.1">
    <property type="nucleotide sequence ID" value="NZ_PVXQ01000035.1"/>
</dbReference>
<dbReference type="InterPro" id="IPR036101">
    <property type="entry name" value="CarD-like/TRCF_RID_sf"/>
</dbReference>
<gene>
    <name evidence="2" type="primary">carD</name>
    <name evidence="2" type="ORF">CLVI_27230</name>
</gene>
<dbReference type="Pfam" id="PF21095">
    <property type="entry name" value="CarD_C"/>
    <property type="match status" value="1"/>
</dbReference>
<dbReference type="InterPro" id="IPR052531">
    <property type="entry name" value="CarD-like_regulator"/>
</dbReference>
<accession>A0A2T0BB62</accession>